<dbReference type="OrthoDB" id="259935at2759"/>
<proteinExistence type="inferred from homology"/>
<dbReference type="PANTHER" id="PTHR45846">
    <property type="entry name" value="TRNA-DIHYDROURIDINE(47) SYNTHASE [NAD(P)(+)]-LIKE"/>
    <property type="match status" value="1"/>
</dbReference>
<keyword evidence="9 18" id="KW-0862">Zinc</keyword>
<dbReference type="GO" id="GO:0006397">
    <property type="term" value="P:mRNA processing"/>
    <property type="evidence" value="ECO:0007669"/>
    <property type="project" value="UniProtKB-KW"/>
</dbReference>
<dbReference type="GO" id="GO:0050660">
    <property type="term" value="F:flavin adenine dinucleotide binding"/>
    <property type="evidence" value="ECO:0007669"/>
    <property type="project" value="UniProtKB-UniRule"/>
</dbReference>
<feature type="region of interest" description="Disordered" evidence="19">
    <location>
        <begin position="19"/>
        <end position="77"/>
    </location>
</feature>
<evidence type="ECO:0000256" key="4">
    <source>
        <dbReference type="ARBA" id="ARBA00022664"/>
    </source>
</evidence>
<dbReference type="InterPro" id="IPR018517">
    <property type="entry name" value="tRNA_hU_synthase_CS"/>
</dbReference>
<comment type="similarity">
    <text evidence="18">Belongs to the dus family. Dus3 subfamily.</text>
</comment>
<feature type="compositionally biased region" description="Basic and acidic residues" evidence="19">
    <location>
        <begin position="205"/>
        <end position="217"/>
    </location>
</feature>
<keyword evidence="6 18" id="KW-0479">Metal-binding</keyword>
<dbReference type="Pfam" id="PF25585">
    <property type="entry name" value="zf-CCCH_DUS3L"/>
    <property type="match status" value="2"/>
</dbReference>
<evidence type="ECO:0000256" key="12">
    <source>
        <dbReference type="ARBA" id="ARBA00023027"/>
    </source>
</evidence>
<dbReference type="Gene3D" id="3.20.20.70">
    <property type="entry name" value="Aldolase class I"/>
    <property type="match status" value="1"/>
</dbReference>
<evidence type="ECO:0000256" key="15">
    <source>
        <dbReference type="ARBA" id="ARBA00048342"/>
    </source>
</evidence>
<name>A0A8J1XT00_OWEFU</name>
<evidence type="ECO:0000256" key="16">
    <source>
        <dbReference type="ARBA" id="ARBA00049447"/>
    </source>
</evidence>
<dbReference type="Proteomes" id="UP000749559">
    <property type="component" value="Unassembled WGS sequence"/>
</dbReference>
<comment type="catalytic activity">
    <reaction evidence="17">
        <text>5,6-dihydrouridine(47) in tRNA + NADP(+) = uridine(47) in tRNA + NADPH + H(+)</text>
        <dbReference type="Rhea" id="RHEA:53360"/>
        <dbReference type="Rhea" id="RHEA-COMP:13539"/>
        <dbReference type="Rhea" id="RHEA-COMP:13540"/>
        <dbReference type="ChEBI" id="CHEBI:15378"/>
        <dbReference type="ChEBI" id="CHEBI:57783"/>
        <dbReference type="ChEBI" id="CHEBI:58349"/>
        <dbReference type="ChEBI" id="CHEBI:65315"/>
        <dbReference type="ChEBI" id="CHEBI:74443"/>
        <dbReference type="EC" id="1.3.1.89"/>
    </reaction>
    <physiologicalReaction direction="right-to-left" evidence="17">
        <dbReference type="Rhea" id="RHEA:53362"/>
    </physiologicalReaction>
</comment>
<evidence type="ECO:0000256" key="6">
    <source>
        <dbReference type="ARBA" id="ARBA00022723"/>
    </source>
</evidence>
<keyword evidence="7" id="KW-0677">Repeat</keyword>
<dbReference type="EMBL" id="CAIIXF020000007">
    <property type="protein sequence ID" value="CAH1790151.1"/>
    <property type="molecule type" value="Genomic_DNA"/>
</dbReference>
<feature type="compositionally biased region" description="Basic residues" evidence="19">
    <location>
        <begin position="57"/>
        <end position="73"/>
    </location>
</feature>
<dbReference type="PROSITE" id="PS50103">
    <property type="entry name" value="ZF_C3H1"/>
    <property type="match status" value="2"/>
</dbReference>
<organism evidence="20 21">
    <name type="scientific">Owenia fusiformis</name>
    <name type="common">Polychaete worm</name>
    <dbReference type="NCBI Taxonomy" id="6347"/>
    <lineage>
        <taxon>Eukaryota</taxon>
        <taxon>Metazoa</taxon>
        <taxon>Spiralia</taxon>
        <taxon>Lophotrochozoa</taxon>
        <taxon>Annelida</taxon>
        <taxon>Polychaeta</taxon>
        <taxon>Sedentaria</taxon>
        <taxon>Canalipalpata</taxon>
        <taxon>Sabellida</taxon>
        <taxon>Oweniida</taxon>
        <taxon>Oweniidae</taxon>
        <taxon>Owenia</taxon>
    </lineage>
</organism>
<evidence type="ECO:0000256" key="7">
    <source>
        <dbReference type="ARBA" id="ARBA00022737"/>
    </source>
</evidence>
<dbReference type="GO" id="GO:0003723">
    <property type="term" value="F:RNA binding"/>
    <property type="evidence" value="ECO:0007669"/>
    <property type="project" value="TreeGrafter"/>
</dbReference>
<dbReference type="Pfam" id="PF01207">
    <property type="entry name" value="Dus"/>
    <property type="match status" value="1"/>
</dbReference>
<evidence type="ECO:0000256" key="13">
    <source>
        <dbReference type="ARBA" id="ARBA00045365"/>
    </source>
</evidence>
<dbReference type="EC" id="1.3.1.-" evidence="18"/>
<evidence type="ECO:0000256" key="8">
    <source>
        <dbReference type="ARBA" id="ARBA00022771"/>
    </source>
</evidence>
<evidence type="ECO:0000256" key="10">
    <source>
        <dbReference type="ARBA" id="ARBA00022857"/>
    </source>
</evidence>
<dbReference type="AlphaFoldDB" id="A0A8J1XT00"/>
<evidence type="ECO:0000256" key="2">
    <source>
        <dbReference type="ARBA" id="ARBA00022630"/>
    </source>
</evidence>
<dbReference type="InterPro" id="IPR013785">
    <property type="entry name" value="Aldolase_TIM"/>
</dbReference>
<keyword evidence="10" id="KW-0521">NADP</keyword>
<keyword evidence="4" id="KW-0507">mRNA processing</keyword>
<reference evidence="20" key="1">
    <citation type="submission" date="2022-03" db="EMBL/GenBank/DDBJ databases">
        <authorList>
            <person name="Martin C."/>
        </authorList>
    </citation>
    <scope>NUCLEOTIDE SEQUENCE</scope>
</reference>
<keyword evidence="11 18" id="KW-0560">Oxidoreductase</keyword>
<dbReference type="SMART" id="SM00356">
    <property type="entry name" value="ZnF_C3H1"/>
    <property type="match status" value="2"/>
</dbReference>
<evidence type="ECO:0000256" key="14">
    <source>
        <dbReference type="ARBA" id="ARBA00048266"/>
    </source>
</evidence>
<evidence type="ECO:0000256" key="19">
    <source>
        <dbReference type="SAM" id="MobiDB-lite"/>
    </source>
</evidence>
<comment type="cofactor">
    <cofactor evidence="1 18">
        <name>FMN</name>
        <dbReference type="ChEBI" id="CHEBI:58210"/>
    </cofactor>
</comment>
<dbReference type="PANTHER" id="PTHR45846:SF1">
    <property type="entry name" value="TRNA-DIHYDROURIDINE(47) SYNTHASE [NAD(P)(+)]-LIKE"/>
    <property type="match status" value="1"/>
</dbReference>
<dbReference type="SUPFAM" id="SSF90229">
    <property type="entry name" value="CCCH zinc finger"/>
    <property type="match status" value="1"/>
</dbReference>
<dbReference type="CDD" id="cd02801">
    <property type="entry name" value="DUS_like_FMN"/>
    <property type="match status" value="1"/>
</dbReference>
<feature type="region of interest" description="Disordered" evidence="19">
    <location>
        <begin position="247"/>
        <end position="269"/>
    </location>
</feature>
<evidence type="ECO:0000256" key="11">
    <source>
        <dbReference type="ARBA" id="ARBA00023002"/>
    </source>
</evidence>
<evidence type="ECO:0000256" key="18">
    <source>
        <dbReference type="RuleBase" id="RU291113"/>
    </source>
</evidence>
<dbReference type="InterPro" id="IPR036855">
    <property type="entry name" value="Znf_CCCH_sf"/>
</dbReference>
<keyword evidence="21" id="KW-1185">Reference proteome</keyword>
<comment type="catalytic activity">
    <reaction evidence="15">
        <text>a 5,6-dihydrouridine in mRNA + NAD(+) = a uridine in mRNA + NADH + H(+)</text>
        <dbReference type="Rhea" id="RHEA:69851"/>
        <dbReference type="Rhea" id="RHEA-COMP:14658"/>
        <dbReference type="Rhea" id="RHEA-COMP:17789"/>
        <dbReference type="ChEBI" id="CHEBI:15378"/>
        <dbReference type="ChEBI" id="CHEBI:57540"/>
        <dbReference type="ChEBI" id="CHEBI:57945"/>
        <dbReference type="ChEBI" id="CHEBI:65315"/>
        <dbReference type="ChEBI" id="CHEBI:74443"/>
    </reaction>
    <physiologicalReaction direction="right-to-left" evidence="15">
        <dbReference type="Rhea" id="RHEA:69853"/>
    </physiologicalReaction>
</comment>
<evidence type="ECO:0000256" key="5">
    <source>
        <dbReference type="ARBA" id="ARBA00022694"/>
    </source>
</evidence>
<sequence length="646" mass="73786">MASLDQGGDGYHQSGVARIKAEFLDPNHKPRTAEVLPEEAKAEIEQHTQEQSEGGPPKKKLKGRNKKRPRQQHNRGTQICNSLFTENPCKFGEKCKFSHDLDGYMKNKPKDLGEKCYNFTTFGYCKYGLACRFAATHTSDDMKNMRNDELYEKTSSEVQWFNNLDKNLQIKLRKREYDFTRSQTALQKHSHKKEQNSGDAVIKKNMDSTNDNEDKAQSNEIDTNPIDTKIHDADKIPSETNIKSEIQDTQKANHKVKENKDSTTTPTSETVPAIRTMGALTDEDTIKLRPQERKKVDFSDKLYLAPLTTVGNLPYRRVCKEYGVDITCGEMAMCTNLLQGQQSEWALLKRHHTEDIFGVQLCGGFQDTMTKCAQVITETTNIDFIDINVGCPIDLVFKRGEGSALMGRTARFETIIKSMQEVIDVPLTVKMRTGIYDDKNIAHQLIPKLKDWGVPMCTLHGRTREQRYTKLADWDYIKQCAKAAKPMTFFGNGDVMSYQEANLRKETTGVSGLMLARGALIKPWVFTEIKEQRDWDISSGERLDMLQRYANYGLEHWGSDQQGVDITRKFLLEWLSFLYRYIPVGILEQAPQRINERPPYYVGRNDLETLMASGNCADWVKISEMLLGPVPDGFTFLPKHKANSYK</sequence>
<evidence type="ECO:0000256" key="9">
    <source>
        <dbReference type="ARBA" id="ARBA00022833"/>
    </source>
</evidence>
<accession>A0A8J1XT00</accession>
<keyword evidence="5 18" id="KW-0819">tRNA processing</keyword>
<dbReference type="GO" id="GO:0008270">
    <property type="term" value="F:zinc ion binding"/>
    <property type="evidence" value="ECO:0007669"/>
    <property type="project" value="UniProtKB-KW"/>
</dbReference>
<dbReference type="PROSITE" id="PS01136">
    <property type="entry name" value="UPF0034"/>
    <property type="match status" value="1"/>
</dbReference>
<evidence type="ECO:0000256" key="17">
    <source>
        <dbReference type="ARBA" id="ARBA00049513"/>
    </source>
</evidence>
<dbReference type="GO" id="GO:0102265">
    <property type="term" value="F:tRNA-dihydrouridine47 synthase activity"/>
    <property type="evidence" value="ECO:0007669"/>
    <property type="project" value="UniProtKB-EC"/>
</dbReference>
<dbReference type="InterPro" id="IPR000571">
    <property type="entry name" value="Znf_CCCH"/>
</dbReference>
<feature type="region of interest" description="Disordered" evidence="19">
    <location>
        <begin position="205"/>
        <end position="231"/>
    </location>
</feature>
<evidence type="ECO:0000313" key="20">
    <source>
        <dbReference type="EMBL" id="CAH1790151.1"/>
    </source>
</evidence>
<dbReference type="SUPFAM" id="SSF51395">
    <property type="entry name" value="FMN-linked oxidoreductases"/>
    <property type="match status" value="1"/>
</dbReference>
<dbReference type="InterPro" id="IPR035587">
    <property type="entry name" value="DUS-like_FMN-bd"/>
</dbReference>
<dbReference type="FunFam" id="3.20.20.70:FF:000067">
    <property type="entry name" value="tRNA-dihydrouridine(47) synthase [NAD(P)(+)]"/>
    <property type="match status" value="1"/>
</dbReference>
<evidence type="ECO:0000256" key="3">
    <source>
        <dbReference type="ARBA" id="ARBA00022643"/>
    </source>
</evidence>
<comment type="catalytic activity">
    <reaction evidence="14">
        <text>5,6-dihydrouridine(47) in tRNA + NAD(+) = uridine(47) in tRNA + NADH + H(+)</text>
        <dbReference type="Rhea" id="RHEA:53364"/>
        <dbReference type="Rhea" id="RHEA-COMP:13539"/>
        <dbReference type="Rhea" id="RHEA-COMP:13540"/>
        <dbReference type="ChEBI" id="CHEBI:15378"/>
        <dbReference type="ChEBI" id="CHEBI:57540"/>
        <dbReference type="ChEBI" id="CHEBI:57945"/>
        <dbReference type="ChEBI" id="CHEBI:65315"/>
        <dbReference type="ChEBI" id="CHEBI:74443"/>
        <dbReference type="EC" id="1.3.1.89"/>
    </reaction>
    <physiologicalReaction direction="right-to-left" evidence="14">
        <dbReference type="Rhea" id="RHEA:53366"/>
    </physiologicalReaction>
</comment>
<keyword evidence="3 18" id="KW-0288">FMN</keyword>
<evidence type="ECO:0000256" key="1">
    <source>
        <dbReference type="ARBA" id="ARBA00001917"/>
    </source>
</evidence>
<gene>
    <name evidence="20" type="ORF">OFUS_LOCUS15399</name>
</gene>
<comment type="catalytic activity">
    <reaction evidence="16">
        <text>a 5,6-dihydrouridine in mRNA + NADP(+) = a uridine in mRNA + NADPH + H(+)</text>
        <dbReference type="Rhea" id="RHEA:69855"/>
        <dbReference type="Rhea" id="RHEA-COMP:14658"/>
        <dbReference type="Rhea" id="RHEA-COMP:17789"/>
        <dbReference type="ChEBI" id="CHEBI:15378"/>
        <dbReference type="ChEBI" id="CHEBI:57783"/>
        <dbReference type="ChEBI" id="CHEBI:58349"/>
        <dbReference type="ChEBI" id="CHEBI:65315"/>
        <dbReference type="ChEBI" id="CHEBI:74443"/>
    </reaction>
    <physiologicalReaction direction="right-to-left" evidence="16">
        <dbReference type="Rhea" id="RHEA:69857"/>
    </physiologicalReaction>
</comment>
<keyword evidence="12" id="KW-0520">NAD</keyword>
<comment type="caution">
    <text evidence="20">The sequence shown here is derived from an EMBL/GenBank/DDBJ whole genome shotgun (WGS) entry which is preliminary data.</text>
</comment>
<feature type="compositionally biased region" description="Basic and acidic residues" evidence="19">
    <location>
        <begin position="19"/>
        <end position="50"/>
    </location>
</feature>
<comment type="function">
    <text evidence="13">Catalyzes the synthesis of dihydrouridine, a modified base, in various RNAs, such as tRNAs, mRNAs and some long non-coding RNAs (lncRNAs). Mainly modifies the uridine in position 47 (U47) in the D-loop of most cytoplasmic tRNAs. Also able to mediate the formation of dihydrouridine in some mRNAs, thereby regulating their translation.</text>
</comment>
<evidence type="ECO:0000313" key="21">
    <source>
        <dbReference type="Proteomes" id="UP000749559"/>
    </source>
</evidence>
<protein>
    <recommendedName>
        <fullName evidence="18">tRNA-dihydrouridine(47) synthase [NAD(P)(+)]</fullName>
        <ecNumber evidence="18">1.3.1.-</ecNumber>
    </recommendedName>
    <alternativeName>
        <fullName evidence="18">tRNA-dihydrouridine synthase 3</fullName>
    </alternativeName>
</protein>
<keyword evidence="2 18" id="KW-0285">Flavoprotein</keyword>
<keyword evidence="8 18" id="KW-0863">Zinc-finger</keyword>
<dbReference type="Gene3D" id="4.10.1000.10">
    <property type="entry name" value="Zinc finger, CCCH-type"/>
    <property type="match status" value="1"/>
</dbReference>